<evidence type="ECO:0000313" key="3">
    <source>
        <dbReference type="Proteomes" id="UP000494222"/>
    </source>
</evidence>
<sequence>MKLLPDTHIALWAAEGASQLSPTAVALIEDPQNTLYVSAASIWEITINYRNGNLPVHPRDARSAFRLAGFDELPISSDHVEAVARCRISPIMPIRSTA</sequence>
<dbReference type="PANTHER" id="PTHR36173">
    <property type="entry name" value="RIBONUCLEASE VAPC16-RELATED"/>
    <property type="match status" value="1"/>
</dbReference>
<protein>
    <submittedName>
        <fullName evidence="2">Twitching motility protein PilT</fullName>
    </submittedName>
</protein>
<dbReference type="CDD" id="cd09872">
    <property type="entry name" value="PIN_Sll0205-like"/>
    <property type="match status" value="1"/>
</dbReference>
<dbReference type="InterPro" id="IPR029060">
    <property type="entry name" value="PIN-like_dom_sf"/>
</dbReference>
<organism evidence="2 3">
    <name type="scientific">Burkholderia latens</name>
    <dbReference type="NCBI Taxonomy" id="488446"/>
    <lineage>
        <taxon>Bacteria</taxon>
        <taxon>Pseudomonadati</taxon>
        <taxon>Pseudomonadota</taxon>
        <taxon>Betaproteobacteria</taxon>
        <taxon>Burkholderiales</taxon>
        <taxon>Burkholderiaceae</taxon>
        <taxon>Burkholderia</taxon>
        <taxon>Burkholderia cepacia complex</taxon>
    </lineage>
</organism>
<evidence type="ECO:0000313" key="2">
    <source>
        <dbReference type="EMBL" id="VWB97046.1"/>
    </source>
</evidence>
<dbReference type="InterPro" id="IPR052919">
    <property type="entry name" value="TA_system_RNase"/>
</dbReference>
<reference evidence="2 3" key="1">
    <citation type="submission" date="2019-09" db="EMBL/GenBank/DDBJ databases">
        <authorList>
            <person name="Depoorter E."/>
        </authorList>
    </citation>
    <scope>NUCLEOTIDE SEQUENCE [LARGE SCALE GENOMIC DNA]</scope>
    <source>
        <strain evidence="2">LMG 24064</strain>
    </source>
</reference>
<dbReference type="SUPFAM" id="SSF88723">
    <property type="entry name" value="PIN domain-like"/>
    <property type="match status" value="1"/>
</dbReference>
<dbReference type="AlphaFoldDB" id="A0A6P2NQN7"/>
<accession>A0A6P2NQN7</accession>
<feature type="domain" description="PIN" evidence="1">
    <location>
        <begin position="4"/>
        <end position="85"/>
    </location>
</feature>
<gene>
    <name evidence="2" type="ORF">BLA24064_04621</name>
</gene>
<proteinExistence type="predicted"/>
<dbReference type="EMBL" id="CABVPL010000041">
    <property type="protein sequence ID" value="VWB97046.1"/>
    <property type="molecule type" value="Genomic_DNA"/>
</dbReference>
<dbReference type="InterPro" id="IPR002716">
    <property type="entry name" value="PIN_dom"/>
</dbReference>
<dbReference type="Pfam" id="PF01850">
    <property type="entry name" value="PIN"/>
    <property type="match status" value="1"/>
</dbReference>
<dbReference type="PANTHER" id="PTHR36173:SF2">
    <property type="entry name" value="RIBONUCLEASE VAPC16"/>
    <property type="match status" value="1"/>
</dbReference>
<dbReference type="Proteomes" id="UP000494222">
    <property type="component" value="Unassembled WGS sequence"/>
</dbReference>
<name>A0A6P2NQN7_9BURK</name>
<evidence type="ECO:0000259" key="1">
    <source>
        <dbReference type="Pfam" id="PF01850"/>
    </source>
</evidence>
<dbReference type="InterPro" id="IPR041705">
    <property type="entry name" value="PIN_Sll0205"/>
</dbReference>